<name>A0A4U6VPH1_SETVI</name>
<dbReference type="Gramene" id="TKW31681">
    <property type="protein sequence ID" value="TKW31681"/>
    <property type="gene ID" value="SEVIR_2G121400v2"/>
</dbReference>
<proteinExistence type="predicted"/>
<evidence type="ECO:0000313" key="1">
    <source>
        <dbReference type="EMBL" id="TKW31681.1"/>
    </source>
</evidence>
<accession>A0A4U6VPH1</accession>
<organism evidence="1 2">
    <name type="scientific">Setaria viridis</name>
    <name type="common">Green bristlegrass</name>
    <name type="synonym">Setaria italica subsp. viridis</name>
    <dbReference type="NCBI Taxonomy" id="4556"/>
    <lineage>
        <taxon>Eukaryota</taxon>
        <taxon>Viridiplantae</taxon>
        <taxon>Streptophyta</taxon>
        <taxon>Embryophyta</taxon>
        <taxon>Tracheophyta</taxon>
        <taxon>Spermatophyta</taxon>
        <taxon>Magnoliopsida</taxon>
        <taxon>Liliopsida</taxon>
        <taxon>Poales</taxon>
        <taxon>Poaceae</taxon>
        <taxon>PACMAD clade</taxon>
        <taxon>Panicoideae</taxon>
        <taxon>Panicodae</taxon>
        <taxon>Paniceae</taxon>
        <taxon>Cenchrinae</taxon>
        <taxon>Setaria</taxon>
    </lineage>
</organism>
<gene>
    <name evidence="1" type="ORF">SEVIR_2G121400v2</name>
</gene>
<keyword evidence="2" id="KW-1185">Reference proteome</keyword>
<protein>
    <submittedName>
        <fullName evidence="1">Uncharacterized protein</fullName>
    </submittedName>
</protein>
<sequence length="110" mass="11932">MLVSALGALAPGITPMPSIPVPGRRMRTIIGRKSRTRTMAWTAWMTTTTMASVASCRTSCGGLLPVAAKRKNKEIILKCIETKNFIHCLPLSFGRSLCVRPSCLCSFSFA</sequence>
<dbReference type="AlphaFoldDB" id="A0A4U6VPH1"/>
<dbReference type="Proteomes" id="UP000298652">
    <property type="component" value="Chromosome 2"/>
</dbReference>
<evidence type="ECO:0000313" key="2">
    <source>
        <dbReference type="Proteomes" id="UP000298652"/>
    </source>
</evidence>
<dbReference type="EMBL" id="CM016553">
    <property type="protein sequence ID" value="TKW31681.1"/>
    <property type="molecule type" value="Genomic_DNA"/>
</dbReference>
<reference evidence="1" key="1">
    <citation type="submission" date="2019-03" db="EMBL/GenBank/DDBJ databases">
        <title>WGS assembly of Setaria viridis.</title>
        <authorList>
            <person name="Huang P."/>
            <person name="Jenkins J."/>
            <person name="Grimwood J."/>
            <person name="Barry K."/>
            <person name="Healey A."/>
            <person name="Mamidi S."/>
            <person name="Sreedasyam A."/>
            <person name="Shu S."/>
            <person name="Feldman M."/>
            <person name="Wu J."/>
            <person name="Yu Y."/>
            <person name="Chen C."/>
            <person name="Johnson J."/>
            <person name="Rokhsar D."/>
            <person name="Baxter I."/>
            <person name="Schmutz J."/>
            <person name="Brutnell T."/>
            <person name="Kellogg E."/>
        </authorList>
    </citation>
    <scope>NUCLEOTIDE SEQUENCE [LARGE SCALE GENOMIC DNA]</scope>
</reference>